<dbReference type="RefSeq" id="WP_120729724.1">
    <property type="nucleotide sequence ID" value="NZ_RBAK01000007.1"/>
</dbReference>
<dbReference type="Proteomes" id="UP000281726">
    <property type="component" value="Unassembled WGS sequence"/>
</dbReference>
<proteinExistence type="predicted"/>
<keyword evidence="1" id="KW-1133">Transmembrane helix</keyword>
<gene>
    <name evidence="2" type="ORF">D7223_18800</name>
</gene>
<dbReference type="OrthoDB" id="10015916at2"/>
<organism evidence="2 3">
    <name type="scientific">Micromonospora endolithica</name>
    <dbReference type="NCBI Taxonomy" id="230091"/>
    <lineage>
        <taxon>Bacteria</taxon>
        <taxon>Bacillati</taxon>
        <taxon>Actinomycetota</taxon>
        <taxon>Actinomycetes</taxon>
        <taxon>Micromonosporales</taxon>
        <taxon>Micromonosporaceae</taxon>
        <taxon>Micromonospora</taxon>
    </lineage>
</organism>
<evidence type="ECO:0000313" key="3">
    <source>
        <dbReference type="Proteomes" id="UP000281726"/>
    </source>
</evidence>
<evidence type="ECO:0000313" key="2">
    <source>
        <dbReference type="EMBL" id="RKN44316.1"/>
    </source>
</evidence>
<dbReference type="EMBL" id="RBAK01000007">
    <property type="protein sequence ID" value="RKN44316.1"/>
    <property type="molecule type" value="Genomic_DNA"/>
</dbReference>
<accession>A0A3A9ZAG2</accession>
<sequence>METSPVDARDDRIPLADPAKARRGARRTVFAGIVLVVLLTGFTAGGTAMLAAGEIPGLPFAVGGALAQAAVIAIVAAVLRARTGDGGRSLSRSGAAASLRILGGLRRLLLVALVALAVYALVRLVLGDPWTLLTAAFISLFLWLLYRGAGRIRRDWTSSV</sequence>
<feature type="transmembrane region" description="Helical" evidence="1">
    <location>
        <begin position="108"/>
        <end position="126"/>
    </location>
</feature>
<protein>
    <submittedName>
        <fullName evidence="2">Uncharacterized protein</fullName>
    </submittedName>
</protein>
<keyword evidence="1" id="KW-0812">Transmembrane</keyword>
<feature type="transmembrane region" description="Helical" evidence="1">
    <location>
        <begin position="29"/>
        <end position="52"/>
    </location>
</feature>
<comment type="caution">
    <text evidence="2">The sequence shown here is derived from an EMBL/GenBank/DDBJ whole genome shotgun (WGS) entry which is preliminary data.</text>
</comment>
<reference evidence="2 3" key="1">
    <citation type="journal article" date="2004" name="Syst. Appl. Microbiol.">
        <title>Cryptoendolithic actinomycetes from antarctic sandstone rock samples: Micromonospora endolithica sp. nov. and two isolates related to Micromonospora coerulea Jensen 1932.</title>
        <authorList>
            <person name="Hirsch P."/>
            <person name="Mevs U."/>
            <person name="Kroppenstedt R.M."/>
            <person name="Schumann P."/>
            <person name="Stackebrandt E."/>
        </authorList>
    </citation>
    <scope>NUCLEOTIDE SEQUENCE [LARGE SCALE GENOMIC DNA]</scope>
    <source>
        <strain evidence="2 3">JCM 12677</strain>
    </source>
</reference>
<name>A0A3A9ZAG2_9ACTN</name>
<feature type="transmembrane region" description="Helical" evidence="1">
    <location>
        <begin position="132"/>
        <end position="149"/>
    </location>
</feature>
<evidence type="ECO:0000256" key="1">
    <source>
        <dbReference type="SAM" id="Phobius"/>
    </source>
</evidence>
<feature type="transmembrane region" description="Helical" evidence="1">
    <location>
        <begin position="58"/>
        <end position="79"/>
    </location>
</feature>
<dbReference type="AlphaFoldDB" id="A0A3A9ZAG2"/>
<keyword evidence="3" id="KW-1185">Reference proteome</keyword>
<keyword evidence="1" id="KW-0472">Membrane</keyword>